<protein>
    <submittedName>
        <fullName evidence="4">3-deoxy-7-phosphoheptulonate synthase</fullName>
    </submittedName>
</protein>
<dbReference type="InterPro" id="IPR041071">
    <property type="entry name" value="DAHP_snth_FXD"/>
</dbReference>
<proteinExistence type="predicted"/>
<dbReference type="SUPFAM" id="SSF51569">
    <property type="entry name" value="Aldolase"/>
    <property type="match status" value="1"/>
</dbReference>
<feature type="domain" description="DAHP synthase ferredoxin-like" evidence="3">
    <location>
        <begin position="1"/>
        <end position="73"/>
    </location>
</feature>
<dbReference type="AlphaFoldDB" id="A0A6N9TRX9"/>
<name>A0A6N9TRX9_DISTH</name>
<dbReference type="Pfam" id="PF00793">
    <property type="entry name" value="DAHP_synth_1"/>
    <property type="match status" value="1"/>
</dbReference>
<dbReference type="InterPro" id="IPR006218">
    <property type="entry name" value="DAHP1/KDSA"/>
</dbReference>
<comment type="caution">
    <text evidence="4">The sequence shown here is derived from an EMBL/GenBank/DDBJ whole genome shotgun (WGS) entry which is preliminary data.</text>
</comment>
<keyword evidence="1" id="KW-0808">Transferase</keyword>
<organism evidence="4 5">
    <name type="scientific">Dissulfurirhabdus thermomarina</name>
    <dbReference type="NCBI Taxonomy" id="1765737"/>
    <lineage>
        <taxon>Bacteria</taxon>
        <taxon>Deltaproteobacteria</taxon>
        <taxon>Dissulfurirhabdaceae</taxon>
        <taxon>Dissulfurirhabdus</taxon>
    </lineage>
</organism>
<feature type="domain" description="DAHP synthetase I/KDSA" evidence="2">
    <location>
        <begin position="101"/>
        <end position="350"/>
    </location>
</feature>
<dbReference type="Gene3D" id="3.20.20.70">
    <property type="entry name" value="Aldolase class I"/>
    <property type="match status" value="1"/>
</dbReference>
<dbReference type="InterPro" id="IPR052899">
    <property type="entry name" value="Class-I_DAHP_synthase"/>
</dbReference>
<accession>A0A6N9TRX9</accession>
<dbReference type="Proteomes" id="UP000469346">
    <property type="component" value="Unassembled WGS sequence"/>
</dbReference>
<evidence type="ECO:0000313" key="5">
    <source>
        <dbReference type="Proteomes" id="UP000469346"/>
    </source>
</evidence>
<dbReference type="PANTHER" id="PTHR43018">
    <property type="entry name" value="PHOSPHO-2-DEHYDRO-3-DEOXYHEPTONATE ALDOLASE"/>
    <property type="match status" value="1"/>
</dbReference>
<gene>
    <name evidence="4" type="ORF">G3N55_06625</name>
</gene>
<dbReference type="GO" id="GO:0016740">
    <property type="term" value="F:transferase activity"/>
    <property type="evidence" value="ECO:0007669"/>
    <property type="project" value="UniProtKB-KW"/>
</dbReference>
<evidence type="ECO:0000259" key="2">
    <source>
        <dbReference type="Pfam" id="PF00793"/>
    </source>
</evidence>
<evidence type="ECO:0000313" key="4">
    <source>
        <dbReference type="EMBL" id="NDY42514.1"/>
    </source>
</evidence>
<keyword evidence="5" id="KW-1185">Reference proteome</keyword>
<dbReference type="RefSeq" id="WP_163298652.1">
    <property type="nucleotide sequence ID" value="NZ_JAAGRR010000062.1"/>
</dbReference>
<dbReference type="Gene3D" id="3.30.70.1140">
    <property type="entry name" value="Phospho-2-dehydro-3-deoxyheptonate aldolase, domain 1"/>
    <property type="match status" value="1"/>
</dbReference>
<evidence type="ECO:0000259" key="3">
    <source>
        <dbReference type="Pfam" id="PF18152"/>
    </source>
</evidence>
<dbReference type="InterPro" id="IPR013785">
    <property type="entry name" value="Aldolase_TIM"/>
</dbReference>
<evidence type="ECO:0000256" key="1">
    <source>
        <dbReference type="ARBA" id="ARBA00022679"/>
    </source>
</evidence>
<reference evidence="4 5" key="1">
    <citation type="submission" date="2020-02" db="EMBL/GenBank/DDBJ databases">
        <title>Comparative genomics of sulfur disproportionating microorganisms.</title>
        <authorList>
            <person name="Ward L.M."/>
            <person name="Bertran E."/>
            <person name="Johnston D.T."/>
        </authorList>
    </citation>
    <scope>NUCLEOTIDE SEQUENCE [LARGE SCALE GENOMIC DNA]</scope>
    <source>
        <strain evidence="4 5">DSM 100025</strain>
    </source>
</reference>
<dbReference type="EMBL" id="JAAGRR010000062">
    <property type="protein sequence ID" value="NDY42514.1"/>
    <property type="molecule type" value="Genomic_DNA"/>
</dbReference>
<dbReference type="PANTHER" id="PTHR43018:SF1">
    <property type="entry name" value="PROTEIN AROA(G)"/>
    <property type="match status" value="1"/>
</dbReference>
<sequence length="381" mass="42318">MIIILKPDTDPAGPEVAQILEYLRQFPDVKTRLSGVRGASRVVSEIYLIGPTHSVPMETLERMAGVERVVRISSKYRQIGRHGGQLEEFGFDYNGIHFDQNCFHVFMGPCAVDTPENVEAMCRSMQRLGVTTARMGAYKPRTSPYDFQGHGKACLPWVFEIAGKYGIKVIAMEVLRAVHIEEIFEALEAAGRPTGVMLQVGTRNAQNFELLKAVGSQQEFPVLYKRGMGLTLEESLNACEYIASEGNRNIVFCLRGVKSHLGEPHRNLIDFGHVPVLKRLTRLPVCVDPTHSVGTKDRAPDGILDIFHATAEGVVAGANMVLVEFHPKPETALCDGPQALTLSEMEHYLEDVRIVREAYEQRKALAERRVFGEWSTKGAAA</sequence>
<dbReference type="Pfam" id="PF18152">
    <property type="entry name" value="DAHP_snth_FXD"/>
    <property type="match status" value="1"/>
</dbReference>